<protein>
    <recommendedName>
        <fullName evidence="5">LGFP repeat protein</fullName>
    </recommendedName>
</protein>
<feature type="signal peptide" evidence="2">
    <location>
        <begin position="1"/>
        <end position="24"/>
    </location>
</feature>
<evidence type="ECO:0000256" key="1">
    <source>
        <dbReference type="SAM" id="MobiDB-lite"/>
    </source>
</evidence>
<feature type="region of interest" description="Disordered" evidence="1">
    <location>
        <begin position="34"/>
        <end position="64"/>
    </location>
</feature>
<name>A0A0G3HBL7_9CORY</name>
<evidence type="ECO:0000313" key="3">
    <source>
        <dbReference type="EMBL" id="AKK10786.1"/>
    </source>
</evidence>
<dbReference type="PROSITE" id="PS51257">
    <property type="entry name" value="PROKAR_LIPOPROTEIN"/>
    <property type="match status" value="1"/>
</dbReference>
<dbReference type="EMBL" id="CP011546">
    <property type="protein sequence ID" value="AKK10786.1"/>
    <property type="molecule type" value="Genomic_DNA"/>
</dbReference>
<evidence type="ECO:0008006" key="5">
    <source>
        <dbReference type="Google" id="ProtNLM"/>
    </source>
</evidence>
<dbReference type="AlphaFoldDB" id="A0A0G3HBL7"/>
<organism evidence="3 4">
    <name type="scientific">Corynebacterium uterequi</name>
    <dbReference type="NCBI Taxonomy" id="1072256"/>
    <lineage>
        <taxon>Bacteria</taxon>
        <taxon>Bacillati</taxon>
        <taxon>Actinomycetota</taxon>
        <taxon>Actinomycetes</taxon>
        <taxon>Mycobacteriales</taxon>
        <taxon>Corynebacteriaceae</taxon>
        <taxon>Corynebacterium</taxon>
    </lineage>
</organism>
<evidence type="ECO:0000256" key="2">
    <source>
        <dbReference type="SAM" id="SignalP"/>
    </source>
</evidence>
<dbReference type="Proteomes" id="UP000035548">
    <property type="component" value="Chromosome"/>
</dbReference>
<dbReference type="RefSeq" id="WP_047259297.1">
    <property type="nucleotide sequence ID" value="NZ_CP011546.1"/>
</dbReference>
<dbReference type="PATRIC" id="fig|1072256.5.peg.774"/>
<dbReference type="KEGG" id="cut:CUTER_03900"/>
<feature type="compositionally biased region" description="Low complexity" evidence="1">
    <location>
        <begin position="34"/>
        <end position="44"/>
    </location>
</feature>
<proteinExistence type="predicted"/>
<dbReference type="STRING" id="1072256.CUTER_03900"/>
<keyword evidence="2" id="KW-0732">Signal</keyword>
<dbReference type="OrthoDB" id="4369514at2"/>
<evidence type="ECO:0000313" key="4">
    <source>
        <dbReference type="Proteomes" id="UP000035548"/>
    </source>
</evidence>
<gene>
    <name evidence="3" type="ORF">CUTER_03900</name>
</gene>
<reference evidence="4" key="2">
    <citation type="submission" date="2015-05" db="EMBL/GenBank/DDBJ databases">
        <title>Complete genome sequence of Corynebacterium uterequi DSM 45634, isolated from the uterus of a maiden mare.</title>
        <authorList>
            <person name="Ruckert C."/>
            <person name="Albersmeier A."/>
            <person name="Winkler A."/>
            <person name="Tauch A."/>
        </authorList>
    </citation>
    <scope>NUCLEOTIDE SEQUENCE [LARGE SCALE GENOMIC DNA]</scope>
    <source>
        <strain evidence="4">DSM 45634</strain>
    </source>
</reference>
<sequence>MTSSLSRRLLAGAAALSLGFGLVACNDADTAASNAKGAASTAASEAKEAASEAKDAAKEAATEAKDAASKAKDAAKDAAGVDTPITLSDGTSIQVPADFATALGNEAEFKGAPASVEQSGDAWVATYPNTDHGILVYSASTGAVPVIGQILQTWTAEGGVDSALGLPTAPEEGDMESGWHQTFANGTIDWLPQGDGSYTADIALNQ</sequence>
<feature type="chain" id="PRO_5038396988" description="LGFP repeat protein" evidence="2">
    <location>
        <begin position="25"/>
        <end position="206"/>
    </location>
</feature>
<reference evidence="3 4" key="1">
    <citation type="journal article" date="2015" name="Genome Announc.">
        <title>Virulence Factor Genes Detected in the Complete Genome Sequence of Corynebacterium uterequi DSM 45634, Isolated from the Uterus of a Maiden Mare.</title>
        <authorList>
            <person name="Ruckert C."/>
            <person name="Kriete M."/>
            <person name="Jaenicke S."/>
            <person name="Winkler A."/>
            <person name="Tauch A."/>
        </authorList>
    </citation>
    <scope>NUCLEOTIDE SEQUENCE [LARGE SCALE GENOMIC DNA]</scope>
    <source>
        <strain evidence="3 4">DSM 45634</strain>
    </source>
</reference>
<keyword evidence="4" id="KW-1185">Reference proteome</keyword>
<accession>A0A0G3HBL7</accession>
<feature type="compositionally biased region" description="Basic and acidic residues" evidence="1">
    <location>
        <begin position="45"/>
        <end position="64"/>
    </location>
</feature>